<accession>A0ABV2I092</accession>
<name>A0ABV2I092_9HYPH</name>
<keyword evidence="3" id="KW-1185">Reference proteome</keyword>
<dbReference type="InterPro" id="IPR054189">
    <property type="entry name" value="DUF6894"/>
</dbReference>
<reference evidence="2 3" key="1">
    <citation type="submission" date="2024-06" db="EMBL/GenBank/DDBJ databases">
        <title>Genomic Encyclopedia of Type Strains, Phase IV (KMG-IV): sequencing the most valuable type-strain genomes for metagenomic binning, comparative biology and taxonomic classification.</title>
        <authorList>
            <person name="Goeker M."/>
        </authorList>
    </citation>
    <scope>NUCLEOTIDE SEQUENCE [LARGE SCALE GENOMIC DNA]</scope>
    <source>
        <strain evidence="2 3">DSM 29846</strain>
    </source>
</reference>
<evidence type="ECO:0000259" key="1">
    <source>
        <dbReference type="Pfam" id="PF21834"/>
    </source>
</evidence>
<protein>
    <recommendedName>
        <fullName evidence="1">DUF6894 domain-containing protein</fullName>
    </recommendedName>
</protein>
<proteinExistence type="predicted"/>
<dbReference type="EMBL" id="JBEPLM010000013">
    <property type="protein sequence ID" value="MET3596255.1"/>
    <property type="molecule type" value="Genomic_DNA"/>
</dbReference>
<evidence type="ECO:0000313" key="2">
    <source>
        <dbReference type="EMBL" id="MET3596255.1"/>
    </source>
</evidence>
<dbReference type="Pfam" id="PF21834">
    <property type="entry name" value="DUF6894"/>
    <property type="match status" value="1"/>
</dbReference>
<sequence length="63" mass="7485">MKRFYFDLYNTEHCQMDSEGQLLPDRERAGLEALRILQDVARDEMLGGDRLKITVKVRNEKRD</sequence>
<feature type="domain" description="DUF6894" evidence="1">
    <location>
        <begin position="3"/>
        <end position="62"/>
    </location>
</feature>
<dbReference type="RefSeq" id="WP_126098496.1">
    <property type="nucleotide sequence ID" value="NZ_JBEPLM010000013.1"/>
</dbReference>
<evidence type="ECO:0000313" key="3">
    <source>
        <dbReference type="Proteomes" id="UP001549036"/>
    </source>
</evidence>
<organism evidence="2 3">
    <name type="scientific">Mesorhizobium shonense</name>
    <dbReference type="NCBI Taxonomy" id="1209948"/>
    <lineage>
        <taxon>Bacteria</taxon>
        <taxon>Pseudomonadati</taxon>
        <taxon>Pseudomonadota</taxon>
        <taxon>Alphaproteobacteria</taxon>
        <taxon>Hyphomicrobiales</taxon>
        <taxon>Phyllobacteriaceae</taxon>
        <taxon>Mesorhizobium</taxon>
    </lineage>
</organism>
<comment type="caution">
    <text evidence="2">The sequence shown here is derived from an EMBL/GenBank/DDBJ whole genome shotgun (WGS) entry which is preliminary data.</text>
</comment>
<dbReference type="Proteomes" id="UP001549036">
    <property type="component" value="Unassembled WGS sequence"/>
</dbReference>
<gene>
    <name evidence="2" type="ORF">ABID26_005672</name>
</gene>